<gene>
    <name evidence="3" type="ORF">METZ01_LOCUS456691</name>
</gene>
<keyword evidence="2" id="KW-0812">Transmembrane</keyword>
<feature type="transmembrane region" description="Helical" evidence="2">
    <location>
        <begin position="34"/>
        <end position="61"/>
    </location>
</feature>
<name>A0A383A7R1_9ZZZZ</name>
<accession>A0A383A7R1</accession>
<proteinExistence type="predicted"/>
<evidence type="ECO:0000256" key="1">
    <source>
        <dbReference type="SAM" id="Coils"/>
    </source>
</evidence>
<reference evidence="3" key="1">
    <citation type="submission" date="2018-05" db="EMBL/GenBank/DDBJ databases">
        <authorList>
            <person name="Lanie J.A."/>
            <person name="Ng W.-L."/>
            <person name="Kazmierczak K.M."/>
            <person name="Andrzejewski T.M."/>
            <person name="Davidsen T.M."/>
            <person name="Wayne K.J."/>
            <person name="Tettelin H."/>
            <person name="Glass J.I."/>
            <person name="Rusch D."/>
            <person name="Podicherti R."/>
            <person name="Tsui H.-C.T."/>
            <person name="Winkler M.E."/>
        </authorList>
    </citation>
    <scope>NUCLEOTIDE SEQUENCE</scope>
</reference>
<keyword evidence="1" id="KW-0175">Coiled coil</keyword>
<dbReference type="AlphaFoldDB" id="A0A383A7R1"/>
<organism evidence="3">
    <name type="scientific">marine metagenome</name>
    <dbReference type="NCBI Taxonomy" id="408172"/>
    <lineage>
        <taxon>unclassified sequences</taxon>
        <taxon>metagenomes</taxon>
        <taxon>ecological metagenomes</taxon>
    </lineage>
</organism>
<evidence type="ECO:0000256" key="2">
    <source>
        <dbReference type="SAM" id="Phobius"/>
    </source>
</evidence>
<evidence type="ECO:0000313" key="3">
    <source>
        <dbReference type="EMBL" id="SVE03837.1"/>
    </source>
</evidence>
<feature type="non-terminal residue" evidence="3">
    <location>
        <position position="114"/>
    </location>
</feature>
<keyword evidence="2" id="KW-0472">Membrane</keyword>
<sequence>MFNRNKNTNRYHNYIIVSEKDTGAKQVHFSHQKLIAVSGIAIIVVSLALFFSVDALTNVLYKNKMNDLKANYNHLSQTLLSLQNQLEDVSSQMGSIENKDQAISMLMTVMKLPI</sequence>
<dbReference type="EMBL" id="UINC01189933">
    <property type="protein sequence ID" value="SVE03837.1"/>
    <property type="molecule type" value="Genomic_DNA"/>
</dbReference>
<keyword evidence="2" id="KW-1133">Transmembrane helix</keyword>
<protein>
    <submittedName>
        <fullName evidence="3">Uncharacterized protein</fullName>
    </submittedName>
</protein>
<feature type="coiled-coil region" evidence="1">
    <location>
        <begin position="65"/>
        <end position="99"/>
    </location>
</feature>